<dbReference type="GO" id="GO:0009267">
    <property type="term" value="P:cellular response to starvation"/>
    <property type="evidence" value="ECO:0007669"/>
    <property type="project" value="InterPro"/>
</dbReference>
<comment type="caution">
    <text evidence="8">The sequence shown here is derived from an EMBL/GenBank/DDBJ whole genome shotgun (WGS) entry which is preliminary data.</text>
</comment>
<dbReference type="PANTHER" id="PTHR30252">
    <property type="entry name" value="INNER MEMBRANE PEPTIDE TRANSPORTER"/>
    <property type="match status" value="1"/>
</dbReference>
<reference evidence="8" key="1">
    <citation type="submission" date="2019-04" db="EMBL/GenBank/DDBJ databases">
        <title>Evolution of Biomass-Degrading Anaerobic Consortia Revealed by Metagenomics.</title>
        <authorList>
            <person name="Peng X."/>
        </authorList>
    </citation>
    <scope>NUCLEOTIDE SEQUENCE</scope>
    <source>
        <strain evidence="8">SIG12</strain>
    </source>
</reference>
<evidence type="ECO:0000256" key="1">
    <source>
        <dbReference type="ARBA" id="ARBA00004651"/>
    </source>
</evidence>
<keyword evidence="5 6" id="KW-0472">Membrane</keyword>
<feature type="domain" description="CstA N-terminal" evidence="7">
    <location>
        <begin position="5"/>
        <end position="152"/>
    </location>
</feature>
<dbReference type="Pfam" id="PF02554">
    <property type="entry name" value="CstA"/>
    <property type="match status" value="1"/>
</dbReference>
<keyword evidence="3 6" id="KW-0812">Transmembrane</keyword>
<feature type="transmembrane region" description="Helical" evidence="6">
    <location>
        <begin position="159"/>
        <end position="177"/>
    </location>
</feature>
<dbReference type="Proteomes" id="UP000762703">
    <property type="component" value="Unassembled WGS sequence"/>
</dbReference>
<dbReference type="PANTHER" id="PTHR30252:SF4">
    <property type="entry name" value="CARBON STARVATION"/>
    <property type="match status" value="1"/>
</dbReference>
<feature type="transmembrane region" description="Helical" evidence="6">
    <location>
        <begin position="263"/>
        <end position="287"/>
    </location>
</feature>
<sequence length="468" mass="51184">MYSFILCAVVLIASYFIYGKAIEKLAGTDETKTTPAYKLQDGVDYMPMSKLKTYLVHFLNIAGLGPIFGAIQGALFGPAAFLWITLGTIFIGCVHDFFSGFMSMRNDGSTMPNIISKYLGSTIQKFVAVLIIITGILVASTFATGAADLIASLTKTNTFVWIIIIFIYFFIATILPIDKIIGKIYPVFGALFLVMAILMTGAILLNPGYTIPEFTTQGLYFTDKSIFPYLFVTIACGAISGFHSSQSPIVARCIKNEKDARPVFFGAMVLEGLIALCWAAIAMAFFHGQPQLAVIYGATPSIGVNEMAVTLLGPVGLVLTIIGVVICPITTGDTSLRSSRITMADELDINQEKIISRLKLAIPLFIASFLLTFVDFSLIWRYFAWAQLIIAILVLFTASVYLIKKEKPYIITLLPAIACSLIAFAYILQAPEGLRLPSMIANVLSAVATLIITAIFLKKYKLNKHRDY</sequence>
<keyword evidence="4 6" id="KW-1133">Transmembrane helix</keyword>
<feature type="transmembrane region" description="Helical" evidence="6">
    <location>
        <begin position="54"/>
        <end position="75"/>
    </location>
</feature>
<comment type="subcellular location">
    <subcellularLocation>
        <location evidence="1">Cell membrane</location>
        <topology evidence="1">Multi-pass membrane protein</topology>
    </subcellularLocation>
</comment>
<dbReference type="AlphaFoldDB" id="A0A8T3VHF3"/>
<evidence type="ECO:0000313" key="8">
    <source>
        <dbReference type="EMBL" id="MBE6505905.1"/>
    </source>
</evidence>
<feature type="transmembrane region" description="Helical" evidence="6">
    <location>
        <begin position="184"/>
        <end position="205"/>
    </location>
</feature>
<evidence type="ECO:0000256" key="4">
    <source>
        <dbReference type="ARBA" id="ARBA00022989"/>
    </source>
</evidence>
<evidence type="ECO:0000256" key="6">
    <source>
        <dbReference type="SAM" id="Phobius"/>
    </source>
</evidence>
<dbReference type="InterPro" id="IPR003706">
    <property type="entry name" value="CstA_N"/>
</dbReference>
<evidence type="ECO:0000256" key="5">
    <source>
        <dbReference type="ARBA" id="ARBA00023136"/>
    </source>
</evidence>
<feature type="transmembrane region" description="Helical" evidence="6">
    <location>
        <begin position="360"/>
        <end position="379"/>
    </location>
</feature>
<feature type="transmembrane region" description="Helical" evidence="6">
    <location>
        <begin position="410"/>
        <end position="428"/>
    </location>
</feature>
<proteinExistence type="predicted"/>
<feature type="transmembrane region" description="Helical" evidence="6">
    <location>
        <begin position="440"/>
        <end position="457"/>
    </location>
</feature>
<dbReference type="GO" id="GO:0005886">
    <property type="term" value="C:plasma membrane"/>
    <property type="evidence" value="ECO:0007669"/>
    <property type="project" value="UniProtKB-SubCell"/>
</dbReference>
<evidence type="ECO:0000259" key="7">
    <source>
        <dbReference type="Pfam" id="PF02554"/>
    </source>
</evidence>
<gene>
    <name evidence="8" type="ORF">E7Z73_09280</name>
</gene>
<feature type="transmembrane region" description="Helical" evidence="6">
    <location>
        <begin position="225"/>
        <end position="242"/>
    </location>
</feature>
<feature type="transmembrane region" description="Helical" evidence="6">
    <location>
        <begin position="307"/>
        <end position="330"/>
    </location>
</feature>
<feature type="transmembrane region" description="Helical" evidence="6">
    <location>
        <begin position="125"/>
        <end position="147"/>
    </location>
</feature>
<organism evidence="8 9">
    <name type="scientific">Methanobrevibacter millerae</name>
    <dbReference type="NCBI Taxonomy" id="230361"/>
    <lineage>
        <taxon>Archaea</taxon>
        <taxon>Methanobacteriati</taxon>
        <taxon>Methanobacteriota</taxon>
        <taxon>Methanomada group</taxon>
        <taxon>Methanobacteria</taxon>
        <taxon>Methanobacteriales</taxon>
        <taxon>Methanobacteriaceae</taxon>
        <taxon>Methanobrevibacter</taxon>
    </lineage>
</organism>
<dbReference type="RefSeq" id="WP_303737558.1">
    <property type="nucleotide sequence ID" value="NZ_SUTE01000075.1"/>
</dbReference>
<evidence type="ECO:0000256" key="3">
    <source>
        <dbReference type="ARBA" id="ARBA00022692"/>
    </source>
</evidence>
<feature type="transmembrane region" description="Helical" evidence="6">
    <location>
        <begin position="81"/>
        <end position="104"/>
    </location>
</feature>
<protein>
    <submittedName>
        <fullName evidence="8">Carbon starvation protein A</fullName>
    </submittedName>
</protein>
<keyword evidence="2" id="KW-1003">Cell membrane</keyword>
<accession>A0A8T3VHF3</accession>
<name>A0A8T3VHF3_9EURY</name>
<feature type="transmembrane region" description="Helical" evidence="6">
    <location>
        <begin position="385"/>
        <end position="403"/>
    </location>
</feature>
<evidence type="ECO:0000313" key="9">
    <source>
        <dbReference type="Proteomes" id="UP000762703"/>
    </source>
</evidence>
<dbReference type="EMBL" id="SUTE01000075">
    <property type="protein sequence ID" value="MBE6505905.1"/>
    <property type="molecule type" value="Genomic_DNA"/>
</dbReference>
<evidence type="ECO:0000256" key="2">
    <source>
        <dbReference type="ARBA" id="ARBA00022475"/>
    </source>
</evidence>
<dbReference type="InterPro" id="IPR051605">
    <property type="entry name" value="CstA"/>
</dbReference>